<evidence type="ECO:0000313" key="2">
    <source>
        <dbReference type="EMBL" id="KAJ7373113.1"/>
    </source>
</evidence>
<protein>
    <submittedName>
        <fullName evidence="2">Uncharacterized protein</fullName>
    </submittedName>
</protein>
<name>A0A9W9Z0L5_9CNID</name>
<dbReference type="EMBL" id="MU826832">
    <property type="protein sequence ID" value="KAJ7373113.1"/>
    <property type="molecule type" value="Genomic_DNA"/>
</dbReference>
<evidence type="ECO:0000256" key="1">
    <source>
        <dbReference type="SAM" id="MobiDB-lite"/>
    </source>
</evidence>
<keyword evidence="3" id="KW-1185">Reference proteome</keyword>
<accession>A0A9W9Z0L5</accession>
<reference evidence="2" key="1">
    <citation type="submission" date="2023-01" db="EMBL/GenBank/DDBJ databases">
        <title>Genome assembly of the deep-sea coral Lophelia pertusa.</title>
        <authorList>
            <person name="Herrera S."/>
            <person name="Cordes E."/>
        </authorList>
    </citation>
    <scope>NUCLEOTIDE SEQUENCE</scope>
    <source>
        <strain evidence="2">USNM1676648</strain>
        <tissue evidence="2">Polyp</tissue>
    </source>
</reference>
<dbReference type="AlphaFoldDB" id="A0A9W9Z0L5"/>
<comment type="caution">
    <text evidence="2">The sequence shown here is derived from an EMBL/GenBank/DDBJ whole genome shotgun (WGS) entry which is preliminary data.</text>
</comment>
<sequence>MAFGNIATERLVKEKPEHELRREGFQGCFRAYERGIPVNYNEMTRNVSDNTMAANLETHLPRREHSQRVDSYGEMMNSFVKSEMERTERRLQHVSVRLRENLESLDDSKGNLHALISHEKLSPPGQLDSESEFEDDFNTKPDDGNGKSTPIKRGPGRPRKRKYFGAGSRGDKTSPIPTDGYNKEDEESLPVSEAHSPEMNAVASESESVVSKESEPPKKKKKRAKQKSSVEREARDVVFINVLMDSTLRFVDDGGGYTVIQMPVRHSLSLMMMVGTLRF</sequence>
<proteinExistence type="predicted"/>
<evidence type="ECO:0000313" key="3">
    <source>
        <dbReference type="Proteomes" id="UP001163046"/>
    </source>
</evidence>
<dbReference type="Proteomes" id="UP001163046">
    <property type="component" value="Unassembled WGS sequence"/>
</dbReference>
<gene>
    <name evidence="2" type="ORF">OS493_014261</name>
</gene>
<feature type="region of interest" description="Disordered" evidence="1">
    <location>
        <begin position="118"/>
        <end position="231"/>
    </location>
</feature>
<organism evidence="2 3">
    <name type="scientific">Desmophyllum pertusum</name>
    <dbReference type="NCBI Taxonomy" id="174260"/>
    <lineage>
        <taxon>Eukaryota</taxon>
        <taxon>Metazoa</taxon>
        <taxon>Cnidaria</taxon>
        <taxon>Anthozoa</taxon>
        <taxon>Hexacorallia</taxon>
        <taxon>Scleractinia</taxon>
        <taxon>Caryophylliina</taxon>
        <taxon>Caryophylliidae</taxon>
        <taxon>Desmophyllum</taxon>
    </lineage>
</organism>
<feature type="compositionally biased region" description="Basic residues" evidence="1">
    <location>
        <begin position="154"/>
        <end position="163"/>
    </location>
</feature>